<feature type="compositionally biased region" description="Acidic residues" evidence="2">
    <location>
        <begin position="435"/>
        <end position="456"/>
    </location>
</feature>
<organism evidence="3 4">
    <name type="scientific">Pristionchus mayeri</name>
    <dbReference type="NCBI Taxonomy" id="1317129"/>
    <lineage>
        <taxon>Eukaryota</taxon>
        <taxon>Metazoa</taxon>
        <taxon>Ecdysozoa</taxon>
        <taxon>Nematoda</taxon>
        <taxon>Chromadorea</taxon>
        <taxon>Rhabditida</taxon>
        <taxon>Rhabditina</taxon>
        <taxon>Diplogasteromorpha</taxon>
        <taxon>Diplogasteroidea</taxon>
        <taxon>Neodiplogasteridae</taxon>
        <taxon>Pristionchus</taxon>
    </lineage>
</organism>
<name>A0AAN4ZG60_9BILA</name>
<evidence type="ECO:0000313" key="3">
    <source>
        <dbReference type="EMBL" id="GMR37302.1"/>
    </source>
</evidence>
<comment type="caution">
    <text evidence="3">The sequence shown here is derived from an EMBL/GenBank/DDBJ whole genome shotgun (WGS) entry which is preliminary data.</text>
</comment>
<keyword evidence="1" id="KW-0175">Coiled coil</keyword>
<gene>
    <name evidence="3" type="ORF">PMAYCL1PPCAC_07497</name>
</gene>
<feature type="compositionally biased region" description="Polar residues" evidence="2">
    <location>
        <begin position="354"/>
        <end position="367"/>
    </location>
</feature>
<sequence>MPLWDIDFSDIGSDTEIPEDIDDDENLPFGYNEEFEKVDNFLAENLERAKESKDLAMVDFVVEQAVLRYTRLGSRKDVLDSQIRITKQLRKGIIKNIEAEAKSLELKTQITYVQEMIDDQKIKESELRNRVSTLRAERDFKKSKLEAVIRSNRGSMSEISHINKRRALIQERLRLDTIEYEREKALRDDLRQTFAGYSKDLDRQLQNAPWLVEKQKKAVRRMELEDEIKILEGELVKLELIEDRNRIAEESERDLPFKQFCVQLAELYVKREKLFKQLEEEKAHVKKLEEQRRNRRAMEESSQMDCTQAILDGDLDDEETLMRMAKHYKIDTKNINAPITQERQSQLTQQICMNRAQSPTESTASSEANDEVSDVGQQSTVPPPAKRVSIIEAIPNPDESVDEGILEIGTQKENSLNESVMEEEANDDRSQIEQMETDYREEEEEVEERDEEAEERIEEDDVQYEEAMEHAQDVPISQEPHIVSQESVTIYVPGNGKEQERENNEFMNPMIPKEDHVATEENDHNIFGNGGAETSFNPEMMLNLSASSNDPGGDFFDIMNNHAAQKRSAADAVGGSPITAASDGDFMSMFGGIGGGDTAAVGGDATSFSFNFGGGDANESNAGGGEFNFFGF</sequence>
<feature type="coiled-coil region" evidence="1">
    <location>
        <begin position="271"/>
        <end position="298"/>
    </location>
</feature>
<evidence type="ECO:0000256" key="1">
    <source>
        <dbReference type="SAM" id="Coils"/>
    </source>
</evidence>
<feature type="region of interest" description="Disordered" evidence="2">
    <location>
        <begin position="417"/>
        <end position="456"/>
    </location>
</feature>
<feature type="coiled-coil region" evidence="1">
    <location>
        <begin position="214"/>
        <end position="241"/>
    </location>
</feature>
<dbReference type="EMBL" id="BTRK01000002">
    <property type="protein sequence ID" value="GMR37302.1"/>
    <property type="molecule type" value="Genomic_DNA"/>
</dbReference>
<feature type="region of interest" description="Disordered" evidence="2">
    <location>
        <begin position="354"/>
        <end position="383"/>
    </location>
</feature>
<dbReference type="AlphaFoldDB" id="A0AAN4ZG60"/>
<proteinExistence type="predicted"/>
<keyword evidence="4" id="KW-1185">Reference proteome</keyword>
<dbReference type="Proteomes" id="UP001328107">
    <property type="component" value="Unassembled WGS sequence"/>
</dbReference>
<accession>A0AAN4ZG60</accession>
<reference evidence="4" key="1">
    <citation type="submission" date="2022-10" db="EMBL/GenBank/DDBJ databases">
        <title>Genome assembly of Pristionchus species.</title>
        <authorList>
            <person name="Yoshida K."/>
            <person name="Sommer R.J."/>
        </authorList>
    </citation>
    <scope>NUCLEOTIDE SEQUENCE [LARGE SCALE GENOMIC DNA]</scope>
    <source>
        <strain evidence="4">RS5460</strain>
    </source>
</reference>
<evidence type="ECO:0000256" key="2">
    <source>
        <dbReference type="SAM" id="MobiDB-lite"/>
    </source>
</evidence>
<evidence type="ECO:0000313" key="4">
    <source>
        <dbReference type="Proteomes" id="UP001328107"/>
    </source>
</evidence>
<protein>
    <submittedName>
        <fullName evidence="3">Uncharacterized protein</fullName>
    </submittedName>
</protein>